<dbReference type="SUPFAM" id="SSF52540">
    <property type="entry name" value="P-loop containing nucleoside triphosphate hydrolases"/>
    <property type="match status" value="1"/>
</dbReference>
<keyword evidence="1" id="KW-0611">Plant defense</keyword>
<accession>A0A8S0R420</accession>
<sequence length="218" mass="24580">MALEILVSVVGKLTEYAVVPLLCQFKYMFCYNTKIQTLMDKVKALETKESEVQELVREAKNNVEAIKPIVVDWLQNVDEIKKKVDKVFNGATNSEMQCLFLQCPNLKTRYLLGKKATKKTTEVAKLQDEGTLFQKVGEPKPPVEIPYQNPGDLGVFETRISTKKKIMDALRDKNVSIIGICGMGGVGKTTMAKEIANEAKVDKLFDEFTGQIYLKFQM</sequence>
<dbReference type="EMBL" id="CACTIH010002090">
    <property type="protein sequence ID" value="CAA2973210.1"/>
    <property type="molecule type" value="Genomic_DNA"/>
</dbReference>
<reference evidence="4 5" key="1">
    <citation type="submission" date="2019-12" db="EMBL/GenBank/DDBJ databases">
        <authorList>
            <person name="Alioto T."/>
            <person name="Alioto T."/>
            <person name="Gomez Garrido J."/>
        </authorList>
    </citation>
    <scope>NUCLEOTIDE SEQUENCE [LARGE SCALE GENOMIC DNA]</scope>
</reference>
<protein>
    <submittedName>
        <fullName evidence="4">Disease resistance At4g27190-like</fullName>
    </submittedName>
</protein>
<evidence type="ECO:0000259" key="3">
    <source>
        <dbReference type="Pfam" id="PF00931"/>
    </source>
</evidence>
<dbReference type="AlphaFoldDB" id="A0A8S0R420"/>
<dbReference type="OrthoDB" id="1579323at2759"/>
<organism evidence="4 5">
    <name type="scientific">Olea europaea subsp. europaea</name>
    <dbReference type="NCBI Taxonomy" id="158383"/>
    <lineage>
        <taxon>Eukaryota</taxon>
        <taxon>Viridiplantae</taxon>
        <taxon>Streptophyta</taxon>
        <taxon>Embryophyta</taxon>
        <taxon>Tracheophyta</taxon>
        <taxon>Spermatophyta</taxon>
        <taxon>Magnoliopsida</taxon>
        <taxon>eudicotyledons</taxon>
        <taxon>Gunneridae</taxon>
        <taxon>Pentapetalae</taxon>
        <taxon>asterids</taxon>
        <taxon>lamiids</taxon>
        <taxon>Lamiales</taxon>
        <taxon>Oleaceae</taxon>
        <taxon>Oleeae</taxon>
        <taxon>Olea</taxon>
    </lineage>
</organism>
<dbReference type="Pfam" id="PF00931">
    <property type="entry name" value="NB-ARC"/>
    <property type="match status" value="1"/>
</dbReference>
<evidence type="ECO:0000313" key="5">
    <source>
        <dbReference type="Proteomes" id="UP000594638"/>
    </source>
</evidence>
<dbReference type="GO" id="GO:0043531">
    <property type="term" value="F:ADP binding"/>
    <property type="evidence" value="ECO:0007669"/>
    <property type="project" value="InterPro"/>
</dbReference>
<keyword evidence="2" id="KW-0175">Coiled coil</keyword>
<dbReference type="Proteomes" id="UP000594638">
    <property type="component" value="Unassembled WGS sequence"/>
</dbReference>
<comment type="caution">
    <text evidence="4">The sequence shown here is derived from an EMBL/GenBank/DDBJ whole genome shotgun (WGS) entry which is preliminary data.</text>
</comment>
<keyword evidence="5" id="KW-1185">Reference proteome</keyword>
<feature type="coiled-coil region" evidence="2">
    <location>
        <begin position="35"/>
        <end position="65"/>
    </location>
</feature>
<evidence type="ECO:0000313" key="4">
    <source>
        <dbReference type="EMBL" id="CAA2973210.1"/>
    </source>
</evidence>
<feature type="domain" description="NB-ARC" evidence="3">
    <location>
        <begin position="162"/>
        <end position="208"/>
    </location>
</feature>
<dbReference type="Gene3D" id="3.40.50.300">
    <property type="entry name" value="P-loop containing nucleotide triphosphate hydrolases"/>
    <property type="match status" value="1"/>
</dbReference>
<dbReference type="Gramene" id="OE9A053430T1">
    <property type="protein sequence ID" value="OE9A053430C1"/>
    <property type="gene ID" value="OE9A053430"/>
</dbReference>
<dbReference type="InterPro" id="IPR050905">
    <property type="entry name" value="Plant_NBS-LRR"/>
</dbReference>
<dbReference type="InterPro" id="IPR002182">
    <property type="entry name" value="NB-ARC"/>
</dbReference>
<evidence type="ECO:0000256" key="2">
    <source>
        <dbReference type="SAM" id="Coils"/>
    </source>
</evidence>
<evidence type="ECO:0000256" key="1">
    <source>
        <dbReference type="ARBA" id="ARBA00022821"/>
    </source>
</evidence>
<dbReference type="InterPro" id="IPR027417">
    <property type="entry name" value="P-loop_NTPase"/>
</dbReference>
<gene>
    <name evidence="4" type="ORF">OLEA9_A053430</name>
</gene>
<dbReference type="PANTHER" id="PTHR33463:SF198">
    <property type="entry name" value="RPP4C3"/>
    <property type="match status" value="1"/>
</dbReference>
<proteinExistence type="predicted"/>
<name>A0A8S0R420_OLEEU</name>
<dbReference type="PANTHER" id="PTHR33463">
    <property type="entry name" value="NB-ARC DOMAIN-CONTAINING PROTEIN-RELATED"/>
    <property type="match status" value="1"/>
</dbReference>